<dbReference type="Proteomes" id="UP000759131">
    <property type="component" value="Unassembled WGS sequence"/>
</dbReference>
<accession>A0A7R9LJW0</accession>
<dbReference type="InterPro" id="IPR000175">
    <property type="entry name" value="Na/ntran_symport"/>
</dbReference>
<feature type="non-terminal residue" evidence="10">
    <location>
        <position position="1"/>
    </location>
</feature>
<feature type="transmembrane region" description="Helical" evidence="9">
    <location>
        <begin position="115"/>
        <end position="139"/>
    </location>
</feature>
<evidence type="ECO:0000256" key="3">
    <source>
        <dbReference type="ARBA" id="ARBA00022448"/>
    </source>
</evidence>
<dbReference type="AlphaFoldDB" id="A0A7R9LJW0"/>
<dbReference type="PRINTS" id="PR00176">
    <property type="entry name" value="NANEUSMPORT"/>
</dbReference>
<dbReference type="PROSITE" id="PS50267">
    <property type="entry name" value="NA_NEUROTRAN_SYMP_3"/>
    <property type="match status" value="1"/>
</dbReference>
<reference evidence="10" key="1">
    <citation type="submission" date="2020-11" db="EMBL/GenBank/DDBJ databases">
        <authorList>
            <person name="Tran Van P."/>
        </authorList>
    </citation>
    <scope>NUCLEOTIDE SEQUENCE</scope>
</reference>
<dbReference type="EMBL" id="OC880502">
    <property type="protein sequence ID" value="CAD7641816.1"/>
    <property type="molecule type" value="Genomic_DNA"/>
</dbReference>
<dbReference type="GO" id="GO:0005886">
    <property type="term" value="C:plasma membrane"/>
    <property type="evidence" value="ECO:0007669"/>
    <property type="project" value="TreeGrafter"/>
</dbReference>
<organism evidence="10">
    <name type="scientific">Medioppia subpectinata</name>
    <dbReference type="NCBI Taxonomy" id="1979941"/>
    <lineage>
        <taxon>Eukaryota</taxon>
        <taxon>Metazoa</taxon>
        <taxon>Ecdysozoa</taxon>
        <taxon>Arthropoda</taxon>
        <taxon>Chelicerata</taxon>
        <taxon>Arachnida</taxon>
        <taxon>Acari</taxon>
        <taxon>Acariformes</taxon>
        <taxon>Sarcoptiformes</taxon>
        <taxon>Oribatida</taxon>
        <taxon>Brachypylina</taxon>
        <taxon>Oppioidea</taxon>
        <taxon>Oppiidae</taxon>
        <taxon>Medioppia</taxon>
    </lineage>
</organism>
<evidence type="ECO:0000256" key="4">
    <source>
        <dbReference type="ARBA" id="ARBA00022692"/>
    </source>
</evidence>
<keyword evidence="7 9" id="KW-0472">Membrane</keyword>
<dbReference type="GO" id="GO:0006865">
    <property type="term" value="P:amino acid transport"/>
    <property type="evidence" value="ECO:0007669"/>
    <property type="project" value="TreeGrafter"/>
</dbReference>
<sequence>NFHYYYHTFNRDSIIACIVSSGTSLFSGFVIFSVLGHMAHIQGKGVGDVAKSGPGLAFLAYPEVVTQLPISPLWSILFFLMLLILGIDSQFCTVEAFVTGIVDEWPRYLRPRRRLFTLTVVIVQFCLGVPLIMGGGMYVFQLMDFFSASGFSLLLVVFFEIVGLCWVFGATNIYKNMKDMLGFYPLRWFYYCWVGFAPVIIGAIFLFSVIKYEPLVYADTYKYPWWGELIGWCLALSSVLCIPFYALYFLFIKTDQSLTLRE</sequence>
<dbReference type="Pfam" id="PF00209">
    <property type="entry name" value="SNF"/>
    <property type="match status" value="1"/>
</dbReference>
<feature type="transmembrane region" description="Helical" evidence="9">
    <location>
        <begin position="188"/>
        <end position="209"/>
    </location>
</feature>
<keyword evidence="11" id="KW-1185">Reference proteome</keyword>
<evidence type="ECO:0000256" key="1">
    <source>
        <dbReference type="ARBA" id="ARBA00004141"/>
    </source>
</evidence>
<comment type="similarity">
    <text evidence="2">Belongs to the sodium:neurotransmitter symporter (SNF) (TC 2.A.22) family.</text>
</comment>
<feature type="binding site" evidence="8">
    <location>
        <position position="85"/>
    </location>
    <ligand>
        <name>Na(+)</name>
        <dbReference type="ChEBI" id="CHEBI:29101"/>
        <label>1</label>
    </ligand>
</feature>
<dbReference type="GO" id="GO:0046872">
    <property type="term" value="F:metal ion binding"/>
    <property type="evidence" value="ECO:0007669"/>
    <property type="project" value="UniProtKB-KW"/>
</dbReference>
<keyword evidence="8" id="KW-0479">Metal-binding</keyword>
<evidence type="ECO:0000256" key="9">
    <source>
        <dbReference type="SAM" id="Phobius"/>
    </source>
</evidence>
<keyword evidence="8" id="KW-0915">Sodium</keyword>
<dbReference type="SUPFAM" id="SSF161070">
    <property type="entry name" value="SNF-like"/>
    <property type="match status" value="1"/>
</dbReference>
<evidence type="ECO:0000256" key="5">
    <source>
        <dbReference type="ARBA" id="ARBA00022847"/>
    </source>
</evidence>
<dbReference type="GO" id="GO:0015293">
    <property type="term" value="F:symporter activity"/>
    <property type="evidence" value="ECO:0007669"/>
    <property type="project" value="UniProtKB-KW"/>
</dbReference>
<evidence type="ECO:0000256" key="8">
    <source>
        <dbReference type="PIRSR" id="PIRSR600175-1"/>
    </source>
</evidence>
<dbReference type="GO" id="GO:0035725">
    <property type="term" value="P:sodium ion transmembrane transport"/>
    <property type="evidence" value="ECO:0007669"/>
    <property type="project" value="TreeGrafter"/>
</dbReference>
<keyword evidence="3" id="KW-0813">Transport</keyword>
<feature type="transmembrane region" description="Helical" evidence="9">
    <location>
        <begin position="73"/>
        <end position="94"/>
    </location>
</feature>
<gene>
    <name evidence="10" type="ORF">OSB1V03_LOCUS18847</name>
</gene>
<protein>
    <submittedName>
        <fullName evidence="10">Uncharacterized protein</fullName>
    </submittedName>
</protein>
<evidence type="ECO:0000256" key="7">
    <source>
        <dbReference type="ARBA" id="ARBA00023136"/>
    </source>
</evidence>
<dbReference type="PANTHER" id="PTHR11616:SF309">
    <property type="entry name" value="TRANSPORTER"/>
    <property type="match status" value="1"/>
</dbReference>
<dbReference type="EMBL" id="CAJPIZ010025927">
    <property type="protein sequence ID" value="CAG2118897.1"/>
    <property type="molecule type" value="Genomic_DNA"/>
</dbReference>
<keyword evidence="5" id="KW-0769">Symport</keyword>
<comment type="subcellular location">
    <subcellularLocation>
        <location evidence="1">Membrane</location>
        <topology evidence="1">Multi-pass membrane protein</topology>
    </subcellularLocation>
</comment>
<evidence type="ECO:0000313" key="11">
    <source>
        <dbReference type="Proteomes" id="UP000759131"/>
    </source>
</evidence>
<feature type="binding site" evidence="8">
    <location>
        <position position="88"/>
    </location>
    <ligand>
        <name>Na(+)</name>
        <dbReference type="ChEBI" id="CHEBI:29101"/>
        <label>1</label>
    </ligand>
</feature>
<feature type="transmembrane region" description="Helical" evidence="9">
    <location>
        <begin position="145"/>
        <end position="168"/>
    </location>
</feature>
<feature type="transmembrane region" description="Helical" evidence="9">
    <location>
        <begin position="12"/>
        <end position="35"/>
    </location>
</feature>
<proteinExistence type="inferred from homology"/>
<dbReference type="InterPro" id="IPR037272">
    <property type="entry name" value="SNS_sf"/>
</dbReference>
<feature type="non-terminal residue" evidence="10">
    <location>
        <position position="262"/>
    </location>
</feature>
<evidence type="ECO:0000313" key="10">
    <source>
        <dbReference type="EMBL" id="CAD7641816.1"/>
    </source>
</evidence>
<feature type="binding site" evidence="8">
    <location>
        <position position="89"/>
    </location>
    <ligand>
        <name>Na(+)</name>
        <dbReference type="ChEBI" id="CHEBI:29101"/>
        <label>1</label>
    </ligand>
</feature>
<dbReference type="PANTHER" id="PTHR11616">
    <property type="entry name" value="SODIUM/CHLORIDE DEPENDENT TRANSPORTER"/>
    <property type="match status" value="1"/>
</dbReference>
<dbReference type="OrthoDB" id="6581954at2759"/>
<evidence type="ECO:0000256" key="2">
    <source>
        <dbReference type="ARBA" id="ARBA00006459"/>
    </source>
</evidence>
<keyword evidence="6 9" id="KW-1133">Transmembrane helix</keyword>
<name>A0A7R9LJW0_9ACAR</name>
<evidence type="ECO:0000256" key="6">
    <source>
        <dbReference type="ARBA" id="ARBA00022989"/>
    </source>
</evidence>
<keyword evidence="4 9" id="KW-0812">Transmembrane</keyword>
<feature type="transmembrane region" description="Helical" evidence="9">
    <location>
        <begin position="229"/>
        <end position="251"/>
    </location>
</feature>